<dbReference type="KEGG" id="skn:SKUN_001391"/>
<reference evidence="1 2" key="1">
    <citation type="journal article" date="2015" name="Genome Announc.">
        <title>Complete Genome Sequence of Spiroplasma kunkelii Strain CR2-3x, Causal Agent of Corn Stunt Disease in Zea mays L.</title>
        <authorList>
            <person name="Davis R.E."/>
            <person name="Shao J."/>
            <person name="Dally E.L."/>
            <person name="Zhao Y."/>
            <person name="Gasparich G.E."/>
            <person name="Gaynor B.J."/>
            <person name="Athey J.C."/>
            <person name="Harrison N.A."/>
            <person name="Donofrio N."/>
        </authorList>
    </citation>
    <scope>NUCLEOTIDE SEQUENCE [LARGE SCALE GENOMIC DNA]</scope>
    <source>
        <strain evidence="1 2">CR2-3x</strain>
    </source>
</reference>
<sequence length="63" mass="7828">MIYYLKNNEVNIIELDSITEKGIRKNYFDKINNNIYIQQLLDLYLLINKQKQNDEIWNFWKMI</sequence>
<name>A0A0K2JIK9_SPIKU</name>
<dbReference type="AlphaFoldDB" id="A0A0K2JIK9"/>
<gene>
    <name evidence="1" type="ORF">SKUN_001391</name>
</gene>
<dbReference type="EMBL" id="CP010899">
    <property type="protein sequence ID" value="ALA98258.1"/>
    <property type="molecule type" value="Genomic_DNA"/>
</dbReference>
<protein>
    <submittedName>
        <fullName evidence="1">Uncharacterized protein</fullName>
    </submittedName>
</protein>
<accession>A0A0K2JIK9</accession>
<evidence type="ECO:0000313" key="2">
    <source>
        <dbReference type="Proteomes" id="UP000062963"/>
    </source>
</evidence>
<proteinExistence type="predicted"/>
<organism evidence="1 2">
    <name type="scientific">Spiroplasma kunkelii CR2-3x</name>
    <dbReference type="NCBI Taxonomy" id="273035"/>
    <lineage>
        <taxon>Bacteria</taxon>
        <taxon>Bacillati</taxon>
        <taxon>Mycoplasmatota</taxon>
        <taxon>Mollicutes</taxon>
        <taxon>Entomoplasmatales</taxon>
        <taxon>Spiroplasmataceae</taxon>
        <taxon>Spiroplasma</taxon>
    </lineage>
</organism>
<dbReference type="Proteomes" id="UP000062963">
    <property type="component" value="Chromosome"/>
</dbReference>
<evidence type="ECO:0000313" key="1">
    <source>
        <dbReference type="EMBL" id="ALA98258.1"/>
    </source>
</evidence>
<keyword evidence="2" id="KW-1185">Reference proteome</keyword>
<dbReference type="STRING" id="273035.SKUN_001391"/>
<dbReference type="RefSeq" id="WP_235510998.1">
    <property type="nucleotide sequence ID" value="NZ_CP010899.1"/>
</dbReference>
<dbReference type="PATRIC" id="fig|273035.7.peg.1712"/>